<dbReference type="Pfam" id="PF00515">
    <property type="entry name" value="TPR_1"/>
    <property type="match status" value="1"/>
</dbReference>
<dbReference type="AlphaFoldDB" id="A0A7G1HYB7"/>
<keyword evidence="3" id="KW-1185">Reference proteome</keyword>
<dbReference type="Gene3D" id="1.25.40.10">
    <property type="entry name" value="Tetratricopeptide repeat domain"/>
    <property type="match status" value="1"/>
</dbReference>
<dbReference type="Proteomes" id="UP000594042">
    <property type="component" value="Chromosome"/>
</dbReference>
<dbReference type="RefSeq" id="WP_021930914.1">
    <property type="nucleotide sequence ID" value="NZ_AP023322.1"/>
</dbReference>
<dbReference type="PROSITE" id="PS50005">
    <property type="entry name" value="TPR"/>
    <property type="match status" value="1"/>
</dbReference>
<proteinExistence type="predicted"/>
<dbReference type="EMBL" id="AP023322">
    <property type="protein sequence ID" value="BCI64715.1"/>
    <property type="molecule type" value="Genomic_DNA"/>
</dbReference>
<feature type="repeat" description="TPR" evidence="1">
    <location>
        <begin position="37"/>
        <end position="70"/>
    </location>
</feature>
<dbReference type="KEGG" id="copr:Cop2CBH44_30680"/>
<evidence type="ECO:0000256" key="1">
    <source>
        <dbReference type="PROSITE-ProRule" id="PRU00339"/>
    </source>
</evidence>
<reference evidence="3" key="1">
    <citation type="submission" date="2020-07" db="EMBL/GenBank/DDBJ databases">
        <title>Complete genome sequencing of Coprobacter sp. strain 2CBH44.</title>
        <authorList>
            <person name="Sakamoto M."/>
            <person name="Murakami T."/>
            <person name="Mori H."/>
        </authorList>
    </citation>
    <scope>NUCLEOTIDE SEQUENCE [LARGE SCALE GENOMIC DNA]</scope>
    <source>
        <strain evidence="3">2CBH44</strain>
    </source>
</reference>
<dbReference type="InterPro" id="IPR011990">
    <property type="entry name" value="TPR-like_helical_dom_sf"/>
</dbReference>
<dbReference type="SMART" id="SM00028">
    <property type="entry name" value="TPR"/>
    <property type="match status" value="1"/>
</dbReference>
<keyword evidence="1" id="KW-0802">TPR repeat</keyword>
<evidence type="ECO:0000313" key="3">
    <source>
        <dbReference type="Proteomes" id="UP000594042"/>
    </source>
</evidence>
<organism evidence="2 3">
    <name type="scientific">Coprobacter secundus subsp. similis</name>
    <dbReference type="NCBI Taxonomy" id="2751153"/>
    <lineage>
        <taxon>Bacteria</taxon>
        <taxon>Pseudomonadati</taxon>
        <taxon>Bacteroidota</taxon>
        <taxon>Bacteroidia</taxon>
        <taxon>Bacteroidales</taxon>
        <taxon>Barnesiellaceae</taxon>
        <taxon>Coprobacter</taxon>
    </lineage>
</organism>
<dbReference type="InterPro" id="IPR019734">
    <property type="entry name" value="TPR_rpt"/>
</dbReference>
<protein>
    <submittedName>
        <fullName evidence="2">Uncharacterized protein</fullName>
    </submittedName>
</protein>
<accession>A0A7G1HYB7</accession>
<sequence length="92" mass="10769">MDYDMTTNHIKSLIDNNCLDEAIHLLSHRIETNKEDDEAYYLMGNVYRKQGNMKMAMFYYTSATEINAHSPAAEAYRVLLDIRNFINPDYNP</sequence>
<name>A0A7G1HYB7_9BACT</name>
<dbReference type="SUPFAM" id="SSF48452">
    <property type="entry name" value="TPR-like"/>
    <property type="match status" value="1"/>
</dbReference>
<evidence type="ECO:0000313" key="2">
    <source>
        <dbReference type="EMBL" id="BCI64715.1"/>
    </source>
</evidence>
<gene>
    <name evidence="2" type="ORF">Cop2CBH44_30680</name>
</gene>